<comment type="similarity">
    <text evidence="2">Belongs to the polysaccharide synthase family.</text>
</comment>
<dbReference type="Proteomes" id="UP000650511">
    <property type="component" value="Unassembled WGS sequence"/>
</dbReference>
<evidence type="ECO:0000256" key="6">
    <source>
        <dbReference type="ARBA" id="ARBA00023136"/>
    </source>
</evidence>
<feature type="transmembrane region" description="Helical" evidence="7">
    <location>
        <begin position="151"/>
        <end position="171"/>
    </location>
</feature>
<dbReference type="PANTHER" id="PTHR30250:SF10">
    <property type="entry name" value="LIPOPOLYSACCHARIDE BIOSYNTHESIS PROTEIN WZXC"/>
    <property type="match status" value="1"/>
</dbReference>
<reference evidence="8" key="1">
    <citation type="journal article" date="2014" name="Int. J. Syst. Evol. Microbiol.">
        <title>Complete genome sequence of Corynebacterium casei LMG S-19264T (=DSM 44701T), isolated from a smear-ripened cheese.</title>
        <authorList>
            <consortium name="US DOE Joint Genome Institute (JGI-PGF)"/>
            <person name="Walter F."/>
            <person name="Albersmeier A."/>
            <person name="Kalinowski J."/>
            <person name="Ruckert C."/>
        </authorList>
    </citation>
    <scope>NUCLEOTIDE SEQUENCE</scope>
    <source>
        <strain evidence="8">CGMCC 1.14988</strain>
    </source>
</reference>
<evidence type="ECO:0000256" key="7">
    <source>
        <dbReference type="SAM" id="Phobius"/>
    </source>
</evidence>
<dbReference type="AlphaFoldDB" id="A0A8J3A774"/>
<keyword evidence="5 7" id="KW-1133">Transmembrane helix</keyword>
<evidence type="ECO:0000256" key="2">
    <source>
        <dbReference type="ARBA" id="ARBA00007430"/>
    </source>
</evidence>
<evidence type="ECO:0000256" key="5">
    <source>
        <dbReference type="ARBA" id="ARBA00022989"/>
    </source>
</evidence>
<feature type="transmembrane region" description="Helical" evidence="7">
    <location>
        <begin position="295"/>
        <end position="318"/>
    </location>
</feature>
<gene>
    <name evidence="8" type="ORF">GCM10011354_13890</name>
</gene>
<evidence type="ECO:0000313" key="8">
    <source>
        <dbReference type="EMBL" id="GGI05396.1"/>
    </source>
</evidence>
<reference evidence="8" key="2">
    <citation type="submission" date="2020-09" db="EMBL/GenBank/DDBJ databases">
        <authorList>
            <person name="Sun Q."/>
            <person name="Zhou Y."/>
        </authorList>
    </citation>
    <scope>NUCLEOTIDE SEQUENCE</scope>
    <source>
        <strain evidence="8">CGMCC 1.14988</strain>
    </source>
</reference>
<feature type="transmembrane region" description="Helical" evidence="7">
    <location>
        <begin position="121"/>
        <end position="142"/>
    </location>
</feature>
<evidence type="ECO:0000256" key="4">
    <source>
        <dbReference type="ARBA" id="ARBA00022692"/>
    </source>
</evidence>
<sequence>MSNESATDSMSKRTWSGLQWTYGASIFGALLQVGYTAAMGRLLRPADFGVLAVATVFLRFGQYFAQMGVGPALVQAPSLTDRRISTAFLTNLGLSTAVVAVFVAIAGLAQNLLDDPVVVPVARVMALGLLFSALGATSNALLRRELDFRRLAIIQLVSFVIGYLVVGLGAALLGAGVWSLVAAHLSQSLLNTILTLLARPHPVRLGWNRRDAGALLRFGGRVSIISYAEFLGMSLDTLIIGRVAGGSALGQYNRAYLLVTLPLERLMQGVQSVLFPAFSRIQDERERLARVYRSALGIAAALLIPTAAGMAVAAGPLVRVVLGDQWDQAASVLPFLTVSAVGSLLALFGAVICEATADLNRKLALQVTHVLVLAGLLALAGSELRWLALAVAAAQMVRVVGYFGLMRRILGTTYAEHLRALAPALITAAVLAAVGIGIEQGAAAVSALPRLLLHVVADAVVLGASFRFGPLSGVRRDLADWLDKAGALGRLPEKVRTAMGLVT</sequence>
<feature type="transmembrane region" description="Helical" evidence="7">
    <location>
        <begin position="363"/>
        <end position="380"/>
    </location>
</feature>
<evidence type="ECO:0000256" key="1">
    <source>
        <dbReference type="ARBA" id="ARBA00004651"/>
    </source>
</evidence>
<dbReference type="PANTHER" id="PTHR30250">
    <property type="entry name" value="PST FAMILY PREDICTED COLANIC ACID TRANSPORTER"/>
    <property type="match status" value="1"/>
</dbReference>
<comment type="subcellular location">
    <subcellularLocation>
        <location evidence="1">Cell membrane</location>
        <topology evidence="1">Multi-pass membrane protein</topology>
    </subcellularLocation>
</comment>
<dbReference type="OrthoDB" id="9770347at2"/>
<keyword evidence="3" id="KW-1003">Cell membrane</keyword>
<feature type="transmembrane region" description="Helical" evidence="7">
    <location>
        <begin position="50"/>
        <end position="74"/>
    </location>
</feature>
<dbReference type="Pfam" id="PF13440">
    <property type="entry name" value="Polysacc_synt_3"/>
    <property type="match status" value="1"/>
</dbReference>
<keyword evidence="6 7" id="KW-0472">Membrane</keyword>
<accession>A0A8J3A774</accession>
<comment type="caution">
    <text evidence="8">The sequence shown here is derived from an EMBL/GenBank/DDBJ whole genome shotgun (WGS) entry which is preliminary data.</text>
</comment>
<proteinExistence type="inferred from homology"/>
<feature type="transmembrane region" description="Helical" evidence="7">
    <location>
        <begin position="418"/>
        <end position="438"/>
    </location>
</feature>
<feature type="transmembrane region" description="Helical" evidence="7">
    <location>
        <begin position="450"/>
        <end position="468"/>
    </location>
</feature>
<dbReference type="RefSeq" id="WP_130649368.1">
    <property type="nucleotide sequence ID" value="NZ_BMHA01000004.1"/>
</dbReference>
<dbReference type="InterPro" id="IPR050833">
    <property type="entry name" value="Poly_Biosynth_Transport"/>
</dbReference>
<dbReference type="EMBL" id="BMHA01000004">
    <property type="protein sequence ID" value="GGI05396.1"/>
    <property type="molecule type" value="Genomic_DNA"/>
</dbReference>
<feature type="transmembrane region" description="Helical" evidence="7">
    <location>
        <begin position="386"/>
        <end position="406"/>
    </location>
</feature>
<feature type="transmembrane region" description="Helical" evidence="7">
    <location>
        <begin position="330"/>
        <end position="351"/>
    </location>
</feature>
<keyword evidence="9" id="KW-1185">Reference proteome</keyword>
<dbReference type="GO" id="GO:0005886">
    <property type="term" value="C:plasma membrane"/>
    <property type="evidence" value="ECO:0007669"/>
    <property type="project" value="UniProtKB-SubCell"/>
</dbReference>
<feature type="transmembrane region" description="Helical" evidence="7">
    <location>
        <begin position="86"/>
        <end position="109"/>
    </location>
</feature>
<feature type="transmembrane region" description="Helical" evidence="7">
    <location>
        <begin position="20"/>
        <end position="38"/>
    </location>
</feature>
<name>A0A8J3A774_9ACTN</name>
<organism evidence="8 9">
    <name type="scientific">Egicoccus halophilus</name>
    <dbReference type="NCBI Taxonomy" id="1670830"/>
    <lineage>
        <taxon>Bacteria</taxon>
        <taxon>Bacillati</taxon>
        <taxon>Actinomycetota</taxon>
        <taxon>Nitriliruptoria</taxon>
        <taxon>Egicoccales</taxon>
        <taxon>Egicoccaceae</taxon>
        <taxon>Egicoccus</taxon>
    </lineage>
</organism>
<evidence type="ECO:0000256" key="3">
    <source>
        <dbReference type="ARBA" id="ARBA00022475"/>
    </source>
</evidence>
<keyword evidence="4 7" id="KW-0812">Transmembrane</keyword>
<dbReference type="CDD" id="cd13127">
    <property type="entry name" value="MATE_tuaB_like"/>
    <property type="match status" value="1"/>
</dbReference>
<evidence type="ECO:0000313" key="9">
    <source>
        <dbReference type="Proteomes" id="UP000650511"/>
    </source>
</evidence>
<protein>
    <submittedName>
        <fullName evidence="8">Lipopolysaccharide biosynthesis protein</fullName>
    </submittedName>
</protein>